<feature type="transmembrane region" description="Helical" evidence="2">
    <location>
        <begin position="27"/>
        <end position="48"/>
    </location>
</feature>
<keyword evidence="2" id="KW-0472">Membrane</keyword>
<accession>A0A7R7HY21</accession>
<proteinExistence type="predicted"/>
<evidence type="ECO:0000256" key="2">
    <source>
        <dbReference type="SAM" id="Phobius"/>
    </source>
</evidence>
<keyword evidence="4" id="KW-1185">Reference proteome</keyword>
<sequence length="199" mass="20539">MTQQPPPTPPAGRPSPPCSGRRRGRHLALSILGTAVGSLALLVALTAMTGCGGSKPATKAESPTPTRTKHERSPQPTKRKPIAKKTATTHPPAPPPSSTEPATVTFKVDGTASGVDITYGSDSDSRQGPNAVPWQASLPRDDSGKTLYYAVTAQLNSGGDITCEVLVGTKVVAAGHASGGYNICSAQIGQDFLGTWQKE</sequence>
<evidence type="ECO:0000313" key="3">
    <source>
        <dbReference type="EMBL" id="BCJ35749.1"/>
    </source>
</evidence>
<keyword evidence="2" id="KW-1133">Transmembrane helix</keyword>
<gene>
    <name evidence="3" type="ORF">Athai_32520</name>
</gene>
<dbReference type="KEGG" id="atl:Athai_32520"/>
<feature type="region of interest" description="Disordered" evidence="1">
    <location>
        <begin position="1"/>
        <end position="25"/>
    </location>
</feature>
<feature type="compositionally biased region" description="Pro residues" evidence="1">
    <location>
        <begin position="1"/>
        <end position="17"/>
    </location>
</feature>
<organism evidence="3 4">
    <name type="scientific">Actinocatenispora thailandica</name>
    <dbReference type="NCBI Taxonomy" id="227318"/>
    <lineage>
        <taxon>Bacteria</taxon>
        <taxon>Bacillati</taxon>
        <taxon>Actinomycetota</taxon>
        <taxon>Actinomycetes</taxon>
        <taxon>Micromonosporales</taxon>
        <taxon>Micromonosporaceae</taxon>
        <taxon>Actinocatenispora</taxon>
    </lineage>
</organism>
<evidence type="ECO:0000256" key="1">
    <source>
        <dbReference type="SAM" id="MobiDB-lite"/>
    </source>
</evidence>
<dbReference type="AlphaFoldDB" id="A0A7R7HY21"/>
<evidence type="ECO:0000313" key="4">
    <source>
        <dbReference type="Proteomes" id="UP000611640"/>
    </source>
</evidence>
<dbReference type="InterPro" id="IPR038468">
    <property type="entry name" value="MmpS_C"/>
</dbReference>
<keyword evidence="2" id="KW-0812">Transmembrane</keyword>
<dbReference type="PRINTS" id="PR01217">
    <property type="entry name" value="PRICHEXTENSN"/>
</dbReference>
<name>A0A7R7HY21_9ACTN</name>
<evidence type="ECO:0008006" key="5">
    <source>
        <dbReference type="Google" id="ProtNLM"/>
    </source>
</evidence>
<dbReference type="EMBL" id="AP023355">
    <property type="protein sequence ID" value="BCJ35749.1"/>
    <property type="molecule type" value="Genomic_DNA"/>
</dbReference>
<reference evidence="3 4" key="1">
    <citation type="submission" date="2020-08" db="EMBL/GenBank/DDBJ databases">
        <title>Whole genome shotgun sequence of Actinocatenispora thailandica NBRC 105041.</title>
        <authorList>
            <person name="Komaki H."/>
            <person name="Tamura T."/>
        </authorList>
    </citation>
    <scope>NUCLEOTIDE SEQUENCE [LARGE SCALE GENOMIC DNA]</scope>
    <source>
        <strain evidence="3 4">NBRC 105041</strain>
    </source>
</reference>
<protein>
    <recommendedName>
        <fullName evidence="5">MmpS family membrane protein</fullName>
    </recommendedName>
</protein>
<feature type="region of interest" description="Disordered" evidence="1">
    <location>
        <begin position="50"/>
        <end position="138"/>
    </location>
</feature>
<dbReference type="Proteomes" id="UP000611640">
    <property type="component" value="Chromosome"/>
</dbReference>
<dbReference type="Gene3D" id="2.60.40.2880">
    <property type="entry name" value="MmpS1-5, C-terminal soluble domain"/>
    <property type="match status" value="1"/>
</dbReference>